<evidence type="ECO:0000313" key="2">
    <source>
        <dbReference type="EMBL" id="SCX96011.1"/>
    </source>
</evidence>
<keyword evidence="3" id="KW-1185">Reference proteome</keyword>
<feature type="signal peptide" evidence="1">
    <location>
        <begin position="1"/>
        <end position="24"/>
    </location>
</feature>
<keyword evidence="1" id="KW-0732">Signal</keyword>
<evidence type="ECO:0000313" key="3">
    <source>
        <dbReference type="Proteomes" id="UP000183047"/>
    </source>
</evidence>
<reference evidence="3" key="1">
    <citation type="submission" date="2016-10" db="EMBL/GenBank/DDBJ databases">
        <authorList>
            <person name="Varghese N."/>
            <person name="Submissions S."/>
        </authorList>
    </citation>
    <scope>NUCLEOTIDE SEQUENCE [LARGE SCALE GENOMIC DNA]</scope>
    <source>
        <strain evidence="3">XBD2006</strain>
    </source>
</reference>
<proteinExistence type="predicted"/>
<evidence type="ECO:0008006" key="4">
    <source>
        <dbReference type="Google" id="ProtNLM"/>
    </source>
</evidence>
<feature type="chain" id="PRO_5010201322" description="DUF1311 domain-containing protein" evidence="1">
    <location>
        <begin position="25"/>
        <end position="310"/>
    </location>
</feature>
<gene>
    <name evidence="2" type="ORF">SAMN02910451_00918</name>
</gene>
<dbReference type="Proteomes" id="UP000183047">
    <property type="component" value="Unassembled WGS sequence"/>
</dbReference>
<sequence length="310" mass="34457">MKMSINSMLLISTLSVAVWGCAAADTVVGVDPANVKTVTANVNANALQIVGSANSEDSTKFDFYKDHSYDIQQEINDAIHEALTIQNEIDRVEKIAKKYADYSSDAVTPEEKKIADGLARTVWETELNTLCTRVVGKIYDVKKREKLLEDQRSWNAIKEEVMKKSIGEDKNGEVLDSKLVSEFMENTTRSRCLVLAYELAQSNDEKFKFPERSVYGTFVDMQDSDTIGSILVTRKGADGSNEAVFSIHQMAVLEGTFKDKGDGELEFTGKSSNVKGIIKINGWKDATLEITQSNDKIYNAGLSYTFDFAF</sequence>
<accession>A0A1G5C0W0</accession>
<evidence type="ECO:0000256" key="1">
    <source>
        <dbReference type="SAM" id="SignalP"/>
    </source>
</evidence>
<organism evidence="2 3">
    <name type="scientific">Butyrivibrio hungatei</name>
    <dbReference type="NCBI Taxonomy" id="185008"/>
    <lineage>
        <taxon>Bacteria</taxon>
        <taxon>Bacillati</taxon>
        <taxon>Bacillota</taxon>
        <taxon>Clostridia</taxon>
        <taxon>Lachnospirales</taxon>
        <taxon>Lachnospiraceae</taxon>
        <taxon>Butyrivibrio</taxon>
    </lineage>
</organism>
<dbReference type="AlphaFoldDB" id="A0A1G5C0W0"/>
<dbReference type="EMBL" id="FMUR01000005">
    <property type="protein sequence ID" value="SCX96011.1"/>
    <property type="molecule type" value="Genomic_DNA"/>
</dbReference>
<protein>
    <recommendedName>
        <fullName evidence="4">DUF1311 domain-containing protein</fullName>
    </recommendedName>
</protein>
<dbReference type="RefSeq" id="WP_074461650.1">
    <property type="nucleotide sequence ID" value="NZ_FMUR01000005.1"/>
</dbReference>
<name>A0A1G5C0W0_9FIRM</name>
<dbReference type="OrthoDB" id="1956031at2"/>